<evidence type="ECO:0000259" key="2">
    <source>
        <dbReference type="PROSITE" id="PS50829"/>
    </source>
</evidence>
<accession>A0A812T7E5</accession>
<dbReference type="InterPro" id="IPR035445">
    <property type="entry name" value="GYF-like_dom_sf"/>
</dbReference>
<evidence type="ECO:0000313" key="3">
    <source>
        <dbReference type="EMBL" id="CAE7512469.1"/>
    </source>
</evidence>
<dbReference type="PROSITE" id="PS50829">
    <property type="entry name" value="GYF"/>
    <property type="match status" value="1"/>
</dbReference>
<gene>
    <name evidence="3" type="ORF">SPIL2461_LOCUS13352</name>
</gene>
<feature type="domain" description="GYF" evidence="2">
    <location>
        <begin position="33"/>
        <end position="90"/>
    </location>
</feature>
<organism evidence="3 4">
    <name type="scientific">Symbiodinium pilosum</name>
    <name type="common">Dinoflagellate</name>
    <dbReference type="NCBI Taxonomy" id="2952"/>
    <lineage>
        <taxon>Eukaryota</taxon>
        <taxon>Sar</taxon>
        <taxon>Alveolata</taxon>
        <taxon>Dinophyceae</taxon>
        <taxon>Suessiales</taxon>
        <taxon>Symbiodiniaceae</taxon>
        <taxon>Symbiodinium</taxon>
    </lineage>
</organism>
<dbReference type="AlphaFoldDB" id="A0A812T7E5"/>
<dbReference type="EMBL" id="CAJNIZ010028947">
    <property type="protein sequence ID" value="CAE7512469.1"/>
    <property type="molecule type" value="Genomic_DNA"/>
</dbReference>
<name>A0A812T7E5_SYMPI</name>
<dbReference type="InterPro" id="IPR003169">
    <property type="entry name" value="GYF"/>
</dbReference>
<dbReference type="Proteomes" id="UP000649617">
    <property type="component" value="Unassembled WGS sequence"/>
</dbReference>
<keyword evidence="4" id="KW-1185">Reference proteome</keyword>
<evidence type="ECO:0000313" key="4">
    <source>
        <dbReference type="Proteomes" id="UP000649617"/>
    </source>
</evidence>
<feature type="region of interest" description="Disordered" evidence="1">
    <location>
        <begin position="253"/>
        <end position="273"/>
    </location>
</feature>
<feature type="compositionally biased region" description="Basic and acidic residues" evidence="1">
    <location>
        <begin position="177"/>
        <end position="189"/>
    </location>
</feature>
<feature type="compositionally biased region" description="Low complexity" evidence="1">
    <location>
        <begin position="257"/>
        <end position="267"/>
    </location>
</feature>
<dbReference type="SUPFAM" id="SSF55277">
    <property type="entry name" value="GYF domain"/>
    <property type="match status" value="1"/>
</dbReference>
<proteinExistence type="predicted"/>
<comment type="caution">
    <text evidence="3">The sequence shown here is derived from an EMBL/GenBank/DDBJ whole genome shotgun (WGS) entry which is preliminary data.</text>
</comment>
<protein>
    <recommendedName>
        <fullName evidence="2">GYF domain-containing protein</fullName>
    </recommendedName>
</protein>
<dbReference type="Gene3D" id="3.30.1490.40">
    <property type="match status" value="1"/>
</dbReference>
<feature type="region of interest" description="Disordered" evidence="1">
    <location>
        <begin position="156"/>
        <end position="196"/>
    </location>
</feature>
<reference evidence="3" key="1">
    <citation type="submission" date="2021-02" db="EMBL/GenBank/DDBJ databases">
        <authorList>
            <person name="Dougan E. K."/>
            <person name="Rhodes N."/>
            <person name="Thang M."/>
            <person name="Chan C."/>
        </authorList>
    </citation>
    <scope>NUCLEOTIDE SEQUENCE</scope>
</reference>
<sequence>MPAAFRHTAPQYPCLSAEEAASRADDHGRKLHELRWLYLDSVGQEYGPLPGWTMQEWLTMGRFPVGLDLRVRLPEWDRHLPLRQIFPDLSAAFRLPPAWPEACQDKSAASGGLEVEELRRSIRESGRMSGPFQACASSSPALPTTVPNSSVSFAPVSTNGSASKPHAEAVNGGAKAPRPERNKIPEQARDPLPLPPRESILLDREELPPLPKAQYVLERLLEEEEQQLRLNGQTNGAKDSGRLFLEKVARGAPHKVNGTNGTNGTNGKVEADRLTRTNGNGTAVAMLQH</sequence>
<dbReference type="OrthoDB" id="441832at2759"/>
<evidence type="ECO:0000256" key="1">
    <source>
        <dbReference type="SAM" id="MobiDB-lite"/>
    </source>
</evidence>